<feature type="signal peptide" evidence="2">
    <location>
        <begin position="1"/>
        <end position="21"/>
    </location>
</feature>
<comment type="caution">
    <text evidence="3">The sequence shown here is derived from an EMBL/GenBank/DDBJ whole genome shotgun (WGS) entry which is preliminary data.</text>
</comment>
<feature type="compositionally biased region" description="Acidic residues" evidence="1">
    <location>
        <begin position="189"/>
        <end position="199"/>
    </location>
</feature>
<feature type="chain" id="PRO_5030882582" evidence="2">
    <location>
        <begin position="22"/>
        <end position="199"/>
    </location>
</feature>
<dbReference type="InterPro" id="IPR026265">
    <property type="entry name" value="LptC"/>
</dbReference>
<evidence type="ECO:0000313" key="4">
    <source>
        <dbReference type="Proteomes" id="UP000518887"/>
    </source>
</evidence>
<evidence type="ECO:0000256" key="2">
    <source>
        <dbReference type="SAM" id="SignalP"/>
    </source>
</evidence>
<evidence type="ECO:0000313" key="3">
    <source>
        <dbReference type="EMBL" id="MBB5226090.1"/>
    </source>
</evidence>
<dbReference type="PROSITE" id="PS51257">
    <property type="entry name" value="PROKAR_LIPOPROTEIN"/>
    <property type="match status" value="1"/>
</dbReference>
<dbReference type="GO" id="GO:0005886">
    <property type="term" value="C:plasma membrane"/>
    <property type="evidence" value="ECO:0007669"/>
    <property type="project" value="InterPro"/>
</dbReference>
<dbReference type="InterPro" id="IPR010664">
    <property type="entry name" value="LipoPS_assembly_LptC-rel"/>
</dbReference>
<dbReference type="RefSeq" id="WP_184659032.1">
    <property type="nucleotide sequence ID" value="NZ_CP031518.1"/>
</dbReference>
<dbReference type="Pfam" id="PF06835">
    <property type="entry name" value="LptC"/>
    <property type="match status" value="1"/>
</dbReference>
<name>A0A7W8G974_9SPIR</name>
<keyword evidence="4" id="KW-1185">Reference proteome</keyword>
<dbReference type="AlphaFoldDB" id="A0A7W8G974"/>
<gene>
    <name evidence="3" type="ORF">HNP76_001458</name>
</gene>
<dbReference type="EMBL" id="JACHFQ010000004">
    <property type="protein sequence ID" value="MBB5226090.1"/>
    <property type="molecule type" value="Genomic_DNA"/>
</dbReference>
<dbReference type="NCBIfam" id="TIGR04409">
    <property type="entry name" value="LptC_YrbK"/>
    <property type="match status" value="1"/>
</dbReference>
<keyword evidence="2" id="KW-0732">Signal</keyword>
<sequence>MKKSYSFLLIAAIFFSASCSLNYLNSENSEASIPEFCFKNASYTKYEASKKNVSLKAEQLEQYKSDNAVFAKNAVFETYDSEGKEDTGGSCQLIAANTKKEIYTLYGDIQLRLPKQDMEIEADSLNFNKKTEQITSGKSSEVRLKKNDMTMQGYGFSASGVSKSFSFVDTVSGTIITGDDEPAAKTEDTPLENEAESEG</sequence>
<evidence type="ECO:0000256" key="1">
    <source>
        <dbReference type="SAM" id="MobiDB-lite"/>
    </source>
</evidence>
<organism evidence="3 4">
    <name type="scientific">Treponema ruminis</name>
    <dbReference type="NCBI Taxonomy" id="744515"/>
    <lineage>
        <taxon>Bacteria</taxon>
        <taxon>Pseudomonadati</taxon>
        <taxon>Spirochaetota</taxon>
        <taxon>Spirochaetia</taxon>
        <taxon>Spirochaetales</taxon>
        <taxon>Treponemataceae</taxon>
        <taxon>Treponema</taxon>
    </lineage>
</organism>
<reference evidence="3 4" key="1">
    <citation type="submission" date="2020-08" db="EMBL/GenBank/DDBJ databases">
        <title>Genomic Encyclopedia of Type Strains, Phase IV (KMG-IV): sequencing the most valuable type-strain genomes for metagenomic binning, comparative biology and taxonomic classification.</title>
        <authorList>
            <person name="Goeker M."/>
        </authorList>
    </citation>
    <scope>NUCLEOTIDE SEQUENCE [LARGE SCALE GENOMIC DNA]</scope>
    <source>
        <strain evidence="3 4">DSM 103462</strain>
    </source>
</reference>
<protein>
    <submittedName>
        <fullName evidence="3">LPS export ABC transporter protein LptC</fullName>
    </submittedName>
</protein>
<accession>A0A7W8G974</accession>
<dbReference type="Gene3D" id="2.60.450.10">
    <property type="entry name" value="Lipopolysaccharide (LPS) transport protein A like domain"/>
    <property type="match status" value="1"/>
</dbReference>
<feature type="region of interest" description="Disordered" evidence="1">
    <location>
        <begin position="177"/>
        <end position="199"/>
    </location>
</feature>
<dbReference type="GO" id="GO:0015221">
    <property type="term" value="F:lipopolysaccharide transmembrane transporter activity"/>
    <property type="evidence" value="ECO:0007669"/>
    <property type="project" value="InterPro"/>
</dbReference>
<dbReference type="Proteomes" id="UP000518887">
    <property type="component" value="Unassembled WGS sequence"/>
</dbReference>
<proteinExistence type="predicted"/>